<organism evidence="2 3">
    <name type="scientific">Roseivivax halodurans JCM 10272</name>
    <dbReference type="NCBI Taxonomy" id="1449350"/>
    <lineage>
        <taxon>Bacteria</taxon>
        <taxon>Pseudomonadati</taxon>
        <taxon>Pseudomonadota</taxon>
        <taxon>Alphaproteobacteria</taxon>
        <taxon>Rhodobacterales</taxon>
        <taxon>Roseobacteraceae</taxon>
        <taxon>Roseivivax</taxon>
    </lineage>
</organism>
<sequence>MLNRRFVRDMQAGEEDAVDALLRAAFGGADEAKLVRALRRSGDIAGECVVPGEDGIDGYFALSAMRKPEGWLCLAPVAVAPERQGEGIGRRMMGFLTAWAMQAGQTIVVLGEPGFYERAGFSVARAAKLTSPYPVDHTAIARPGEDVPAETLVYPKAFG</sequence>
<evidence type="ECO:0000313" key="2">
    <source>
        <dbReference type="EMBL" id="ETX13583.1"/>
    </source>
</evidence>
<evidence type="ECO:0000259" key="1">
    <source>
        <dbReference type="PROSITE" id="PS51186"/>
    </source>
</evidence>
<keyword evidence="2" id="KW-0808">Transferase</keyword>
<dbReference type="PATRIC" id="fig|1449350.3.peg.3219"/>
<gene>
    <name evidence="2" type="ORF">OCH239_09435</name>
</gene>
<dbReference type="AlphaFoldDB" id="X7EEN1"/>
<dbReference type="Gene3D" id="3.40.630.30">
    <property type="match status" value="1"/>
</dbReference>
<dbReference type="STRING" id="1449350.OCH239_09435"/>
<feature type="domain" description="N-acetyltransferase" evidence="1">
    <location>
        <begin position="5"/>
        <end position="145"/>
    </location>
</feature>
<dbReference type="EMBL" id="JALZ01000022">
    <property type="protein sequence ID" value="ETX13583.1"/>
    <property type="molecule type" value="Genomic_DNA"/>
</dbReference>
<dbReference type="eggNOG" id="COG3153">
    <property type="taxonomic scope" value="Bacteria"/>
</dbReference>
<dbReference type="CDD" id="cd04301">
    <property type="entry name" value="NAT_SF"/>
    <property type="match status" value="1"/>
</dbReference>
<dbReference type="OrthoDB" id="9797178at2"/>
<protein>
    <submittedName>
        <fullName evidence="2">GNAT family acetyltransferase</fullName>
    </submittedName>
</protein>
<reference evidence="2 3" key="1">
    <citation type="submission" date="2014-01" db="EMBL/GenBank/DDBJ databases">
        <title>Roseivivax halodurans JCM 10272 Genome Sequencing.</title>
        <authorList>
            <person name="Lai Q."/>
            <person name="Li G."/>
            <person name="Shao Z."/>
        </authorList>
    </citation>
    <scope>NUCLEOTIDE SEQUENCE [LARGE SCALE GENOMIC DNA]</scope>
    <source>
        <strain evidence="2 3">JCM 10272</strain>
    </source>
</reference>
<accession>X7EEN1</accession>
<dbReference type="InterPro" id="IPR000182">
    <property type="entry name" value="GNAT_dom"/>
</dbReference>
<dbReference type="Proteomes" id="UP000022447">
    <property type="component" value="Unassembled WGS sequence"/>
</dbReference>
<proteinExistence type="predicted"/>
<dbReference type="Pfam" id="PF13508">
    <property type="entry name" value="Acetyltransf_7"/>
    <property type="match status" value="1"/>
</dbReference>
<dbReference type="PROSITE" id="PS51186">
    <property type="entry name" value="GNAT"/>
    <property type="match status" value="1"/>
</dbReference>
<name>X7EEN1_9RHOB</name>
<dbReference type="GO" id="GO:0016747">
    <property type="term" value="F:acyltransferase activity, transferring groups other than amino-acyl groups"/>
    <property type="evidence" value="ECO:0007669"/>
    <property type="project" value="InterPro"/>
</dbReference>
<comment type="caution">
    <text evidence="2">The sequence shown here is derived from an EMBL/GenBank/DDBJ whole genome shotgun (WGS) entry which is preliminary data.</text>
</comment>
<evidence type="ECO:0000313" key="3">
    <source>
        <dbReference type="Proteomes" id="UP000022447"/>
    </source>
</evidence>
<dbReference type="InterPro" id="IPR016181">
    <property type="entry name" value="Acyl_CoA_acyltransferase"/>
</dbReference>
<keyword evidence="3" id="KW-1185">Reference proteome</keyword>
<dbReference type="RefSeq" id="WP_037264691.1">
    <property type="nucleotide sequence ID" value="NZ_JALZ01000022.1"/>
</dbReference>
<dbReference type="SUPFAM" id="SSF55729">
    <property type="entry name" value="Acyl-CoA N-acyltransferases (Nat)"/>
    <property type="match status" value="1"/>
</dbReference>